<dbReference type="EMBL" id="AYRZ02000004">
    <property type="protein sequence ID" value="PHT83672.1"/>
    <property type="molecule type" value="Genomic_DNA"/>
</dbReference>
<keyword evidence="5 10" id="KW-0256">Endoplasmic reticulum</keyword>
<keyword evidence="12" id="KW-1185">Reference proteome</keyword>
<name>A0A2G2ZNV0_CAPAN</name>
<comment type="caution">
    <text evidence="11">The sequence shown here is derived from an EMBL/GenBank/DDBJ whole genome shotgun (WGS) entry which is preliminary data.</text>
</comment>
<reference evidence="11 12" key="1">
    <citation type="journal article" date="2014" name="Nat. Genet.">
        <title>Genome sequence of the hot pepper provides insights into the evolution of pungency in Capsicum species.</title>
        <authorList>
            <person name="Kim S."/>
            <person name="Park M."/>
            <person name="Yeom S.I."/>
            <person name="Kim Y.M."/>
            <person name="Lee J.M."/>
            <person name="Lee H.A."/>
            <person name="Seo E."/>
            <person name="Choi J."/>
            <person name="Cheong K."/>
            <person name="Kim K.T."/>
            <person name="Jung K."/>
            <person name="Lee G.W."/>
            <person name="Oh S.K."/>
            <person name="Bae C."/>
            <person name="Kim S.B."/>
            <person name="Lee H.Y."/>
            <person name="Kim S.Y."/>
            <person name="Kim M.S."/>
            <person name="Kang B.C."/>
            <person name="Jo Y.D."/>
            <person name="Yang H.B."/>
            <person name="Jeong H.J."/>
            <person name="Kang W.H."/>
            <person name="Kwon J.K."/>
            <person name="Shin C."/>
            <person name="Lim J.Y."/>
            <person name="Park J.H."/>
            <person name="Huh J.H."/>
            <person name="Kim J.S."/>
            <person name="Kim B.D."/>
            <person name="Cohen O."/>
            <person name="Paran I."/>
            <person name="Suh M.C."/>
            <person name="Lee S.B."/>
            <person name="Kim Y.K."/>
            <person name="Shin Y."/>
            <person name="Noh S.J."/>
            <person name="Park J."/>
            <person name="Seo Y.S."/>
            <person name="Kwon S.Y."/>
            <person name="Kim H.A."/>
            <person name="Park J.M."/>
            <person name="Kim H.J."/>
            <person name="Choi S.B."/>
            <person name="Bosland P.W."/>
            <person name="Reeves G."/>
            <person name="Jo S.H."/>
            <person name="Lee B.W."/>
            <person name="Cho H.T."/>
            <person name="Choi H.S."/>
            <person name="Lee M.S."/>
            <person name="Yu Y."/>
            <person name="Do Choi Y."/>
            <person name="Park B.S."/>
            <person name="van Deynze A."/>
            <person name="Ashrafi H."/>
            <person name="Hill T."/>
            <person name="Kim W.T."/>
            <person name="Pai H.S."/>
            <person name="Ahn H.K."/>
            <person name="Yeam I."/>
            <person name="Giovannoni J.J."/>
            <person name="Rose J.K."/>
            <person name="Sorensen I."/>
            <person name="Lee S.J."/>
            <person name="Kim R.W."/>
            <person name="Choi I.Y."/>
            <person name="Choi B.S."/>
            <person name="Lim J.S."/>
            <person name="Lee Y.H."/>
            <person name="Choi D."/>
        </authorList>
    </citation>
    <scope>NUCLEOTIDE SEQUENCE [LARGE SCALE GENOMIC DNA]</scope>
    <source>
        <strain evidence="12">cv. CM334</strain>
    </source>
</reference>
<comment type="function">
    <text evidence="10">Regulates also the sphingolipid metabolism.</text>
</comment>
<dbReference type="Gramene" id="PHT83672">
    <property type="protein sequence ID" value="PHT83672"/>
    <property type="gene ID" value="T459_12115"/>
</dbReference>
<dbReference type="GO" id="GO:0005789">
    <property type="term" value="C:endoplasmic reticulum membrane"/>
    <property type="evidence" value="ECO:0007669"/>
    <property type="project" value="UniProtKB-SubCell"/>
</dbReference>
<evidence type="ECO:0000256" key="1">
    <source>
        <dbReference type="ARBA" id="ARBA00004477"/>
    </source>
</evidence>
<evidence type="ECO:0000256" key="6">
    <source>
        <dbReference type="ARBA" id="ARBA00022989"/>
    </source>
</evidence>
<evidence type="ECO:0000256" key="4">
    <source>
        <dbReference type="ARBA" id="ARBA00022692"/>
    </source>
</evidence>
<evidence type="ECO:0000256" key="3">
    <source>
        <dbReference type="ARBA" id="ARBA00022448"/>
    </source>
</evidence>
<evidence type="ECO:0000313" key="11">
    <source>
        <dbReference type="EMBL" id="PHT83672.1"/>
    </source>
</evidence>
<proteinExistence type="inferred from homology"/>
<protein>
    <recommendedName>
        <fullName evidence="10">Protein ARV</fullName>
    </recommendedName>
</protein>
<keyword evidence="6" id="KW-1133">Transmembrane helix</keyword>
<keyword evidence="7 10" id="KW-0445">Lipid transport</keyword>
<dbReference type="GO" id="GO:0016125">
    <property type="term" value="P:sterol metabolic process"/>
    <property type="evidence" value="ECO:0007669"/>
    <property type="project" value="UniProtKB-UniRule"/>
</dbReference>
<dbReference type="STRING" id="4072.A0A2G2ZNV0"/>
<dbReference type="GO" id="GO:0006665">
    <property type="term" value="P:sphingolipid metabolic process"/>
    <property type="evidence" value="ECO:0007669"/>
    <property type="project" value="UniProtKB-UniRule"/>
</dbReference>
<dbReference type="AlphaFoldDB" id="A0A2G2ZNV0"/>
<evidence type="ECO:0000256" key="5">
    <source>
        <dbReference type="ARBA" id="ARBA00022824"/>
    </source>
</evidence>
<organism evidence="11 12">
    <name type="scientific">Capsicum annuum</name>
    <name type="common">Capsicum pepper</name>
    <dbReference type="NCBI Taxonomy" id="4072"/>
    <lineage>
        <taxon>Eukaryota</taxon>
        <taxon>Viridiplantae</taxon>
        <taxon>Streptophyta</taxon>
        <taxon>Embryophyta</taxon>
        <taxon>Tracheophyta</taxon>
        <taxon>Spermatophyta</taxon>
        <taxon>Magnoliopsida</taxon>
        <taxon>eudicotyledons</taxon>
        <taxon>Gunneridae</taxon>
        <taxon>Pentapetalae</taxon>
        <taxon>asterids</taxon>
        <taxon>lamiids</taxon>
        <taxon>Solanales</taxon>
        <taxon>Solanaceae</taxon>
        <taxon>Solanoideae</taxon>
        <taxon>Capsiceae</taxon>
        <taxon>Capsicum</taxon>
    </lineage>
</organism>
<keyword evidence="8 10" id="KW-0443">Lipid metabolism</keyword>
<evidence type="ECO:0000256" key="8">
    <source>
        <dbReference type="ARBA" id="ARBA00023098"/>
    </source>
</evidence>
<dbReference type="InterPro" id="IPR007290">
    <property type="entry name" value="Arv1"/>
</dbReference>
<keyword evidence="4" id="KW-0812">Transmembrane</keyword>
<evidence type="ECO:0000313" key="12">
    <source>
        <dbReference type="Proteomes" id="UP000222542"/>
    </source>
</evidence>
<gene>
    <name evidence="11" type="ORF">T459_12115</name>
</gene>
<sequence length="187" mass="21575">MHHYRGEPLDLDNCEVYFLCDAVNFQVAQFDNLDCSTMWWFCEPSLESAKGVVACLRKVLDFLDEDWITFGFRFQNLSAILIELIEIRVEALDSVHSGYGDTHEDSKLILVIDLILHIIKAYRHLFYNRFSQQTLHNEVLLWKLSMGFLILDACIVLVSSLCSPISSLVVEIINGLCDFRCLYRSSL</sequence>
<accession>A0A2G2ZNV0</accession>
<evidence type="ECO:0000256" key="7">
    <source>
        <dbReference type="ARBA" id="ARBA00023055"/>
    </source>
</evidence>
<keyword evidence="9" id="KW-0472">Membrane</keyword>
<comment type="subcellular location">
    <subcellularLocation>
        <location evidence="1 10">Endoplasmic reticulum membrane</location>
        <topology evidence="1 10">Multi-pass membrane protein</topology>
    </subcellularLocation>
</comment>
<dbReference type="GO" id="GO:0097036">
    <property type="term" value="P:regulation of plasma membrane sterol distribution"/>
    <property type="evidence" value="ECO:0007669"/>
    <property type="project" value="UniProtKB-UniRule"/>
</dbReference>
<dbReference type="Proteomes" id="UP000222542">
    <property type="component" value="Unassembled WGS sequence"/>
</dbReference>
<dbReference type="GO" id="GO:0032366">
    <property type="term" value="P:intracellular sterol transport"/>
    <property type="evidence" value="ECO:0007669"/>
    <property type="project" value="UniProtKB-UniRule"/>
</dbReference>
<comment type="function">
    <text evidence="10">Mediator of sterol homeostasis involved in sterol uptake, trafficking and distribution into membranes.</text>
</comment>
<evidence type="ECO:0000256" key="10">
    <source>
        <dbReference type="RuleBase" id="RU368065"/>
    </source>
</evidence>
<reference evidence="11 12" key="2">
    <citation type="journal article" date="2017" name="Genome Biol.">
        <title>New reference genome sequences of hot pepper reveal the massive evolution of plant disease-resistance genes by retroduplication.</title>
        <authorList>
            <person name="Kim S."/>
            <person name="Park J."/>
            <person name="Yeom S.I."/>
            <person name="Kim Y.M."/>
            <person name="Seo E."/>
            <person name="Kim K.T."/>
            <person name="Kim M.S."/>
            <person name="Lee J.M."/>
            <person name="Cheong K."/>
            <person name="Shin H.S."/>
            <person name="Kim S.B."/>
            <person name="Han K."/>
            <person name="Lee J."/>
            <person name="Park M."/>
            <person name="Lee H.A."/>
            <person name="Lee H.Y."/>
            <person name="Lee Y."/>
            <person name="Oh S."/>
            <person name="Lee J.H."/>
            <person name="Choi E."/>
            <person name="Choi E."/>
            <person name="Lee S.E."/>
            <person name="Jeon J."/>
            <person name="Kim H."/>
            <person name="Choi G."/>
            <person name="Song H."/>
            <person name="Lee J."/>
            <person name="Lee S.C."/>
            <person name="Kwon J.K."/>
            <person name="Lee H.Y."/>
            <person name="Koo N."/>
            <person name="Hong Y."/>
            <person name="Kim R.W."/>
            <person name="Kang W.H."/>
            <person name="Huh J.H."/>
            <person name="Kang B.C."/>
            <person name="Yang T.J."/>
            <person name="Lee Y.H."/>
            <person name="Bennetzen J.L."/>
            <person name="Choi D."/>
        </authorList>
    </citation>
    <scope>NUCLEOTIDE SEQUENCE [LARGE SCALE GENOMIC DNA]</scope>
    <source>
        <strain evidence="12">cv. CM334</strain>
    </source>
</reference>
<evidence type="ECO:0000256" key="9">
    <source>
        <dbReference type="ARBA" id="ARBA00023136"/>
    </source>
</evidence>
<dbReference type="Pfam" id="PF04161">
    <property type="entry name" value="Arv1"/>
    <property type="match status" value="1"/>
</dbReference>
<keyword evidence="3 10" id="KW-0813">Transport</keyword>
<evidence type="ECO:0000256" key="2">
    <source>
        <dbReference type="ARBA" id="ARBA00009187"/>
    </source>
</evidence>
<keyword evidence="10" id="KW-0746">Sphingolipid metabolism</keyword>
<comment type="similarity">
    <text evidence="2 10">Belongs to the ARV1 family.</text>
</comment>